<evidence type="ECO:0000313" key="1">
    <source>
        <dbReference type="Proteomes" id="UP000887565"/>
    </source>
</evidence>
<sequence length="59" mass="6928">MNRKVHGLDATTRKIEENRVYRVVDAELQQPNEGLGEPKKCFCKKFEDQIQILNLKIKN</sequence>
<dbReference type="Proteomes" id="UP000887565">
    <property type="component" value="Unplaced"/>
</dbReference>
<proteinExistence type="predicted"/>
<accession>A0A915KCV8</accession>
<evidence type="ECO:0000313" key="2">
    <source>
        <dbReference type="WBParaSite" id="nRc.2.0.1.t36547-RA"/>
    </source>
</evidence>
<keyword evidence="1" id="KW-1185">Reference proteome</keyword>
<dbReference type="WBParaSite" id="nRc.2.0.1.t36547-RA">
    <property type="protein sequence ID" value="nRc.2.0.1.t36547-RA"/>
    <property type="gene ID" value="nRc.2.0.1.g36547"/>
</dbReference>
<protein>
    <submittedName>
        <fullName evidence="2">Uncharacterized protein</fullName>
    </submittedName>
</protein>
<reference evidence="2" key="1">
    <citation type="submission" date="2022-11" db="UniProtKB">
        <authorList>
            <consortium name="WormBaseParasite"/>
        </authorList>
    </citation>
    <scope>IDENTIFICATION</scope>
</reference>
<dbReference type="AlphaFoldDB" id="A0A915KCV8"/>
<organism evidence="1 2">
    <name type="scientific">Romanomermis culicivorax</name>
    <name type="common">Nematode worm</name>
    <dbReference type="NCBI Taxonomy" id="13658"/>
    <lineage>
        <taxon>Eukaryota</taxon>
        <taxon>Metazoa</taxon>
        <taxon>Ecdysozoa</taxon>
        <taxon>Nematoda</taxon>
        <taxon>Enoplea</taxon>
        <taxon>Dorylaimia</taxon>
        <taxon>Mermithida</taxon>
        <taxon>Mermithoidea</taxon>
        <taxon>Mermithidae</taxon>
        <taxon>Romanomermis</taxon>
    </lineage>
</organism>
<name>A0A915KCV8_ROMCU</name>